<organism evidence="2 3">
    <name type="scientific">Phaseolus coccineus</name>
    <name type="common">Scarlet runner bean</name>
    <name type="synonym">Phaseolus multiflorus</name>
    <dbReference type="NCBI Taxonomy" id="3886"/>
    <lineage>
        <taxon>Eukaryota</taxon>
        <taxon>Viridiplantae</taxon>
        <taxon>Streptophyta</taxon>
        <taxon>Embryophyta</taxon>
        <taxon>Tracheophyta</taxon>
        <taxon>Spermatophyta</taxon>
        <taxon>Magnoliopsida</taxon>
        <taxon>eudicotyledons</taxon>
        <taxon>Gunneridae</taxon>
        <taxon>Pentapetalae</taxon>
        <taxon>rosids</taxon>
        <taxon>fabids</taxon>
        <taxon>Fabales</taxon>
        <taxon>Fabaceae</taxon>
        <taxon>Papilionoideae</taxon>
        <taxon>50 kb inversion clade</taxon>
        <taxon>NPAAA clade</taxon>
        <taxon>indigoferoid/millettioid clade</taxon>
        <taxon>Phaseoleae</taxon>
        <taxon>Phaseolus</taxon>
    </lineage>
</organism>
<evidence type="ECO:0000256" key="1">
    <source>
        <dbReference type="SAM" id="Phobius"/>
    </source>
</evidence>
<keyword evidence="1" id="KW-1133">Transmembrane helix</keyword>
<sequence>MKCKLLNFYIILETVSCADRLGIAAEVGRIQQIRYSIQLQYEGKWIWRLGMEENDLWKEVVVSKVVWRFGMERKFEGQHCLGYQNGGEISLWEDRSPWKGLQQNPVALPKPLIFLASRPTLPTLPLGHQNNLNYEIGTLKPLGTILSKPYPAGVIVVPVSNVVLPASANIVGAVNLGRSKETVEEVVYKIAASLILKMEQESKQHLCVEADAGEVLFFEVVGFLCLVFRIVMILWCVRFCCYFGKK</sequence>
<evidence type="ECO:0000313" key="3">
    <source>
        <dbReference type="Proteomes" id="UP001374584"/>
    </source>
</evidence>
<reference evidence="2 3" key="1">
    <citation type="submission" date="2024-01" db="EMBL/GenBank/DDBJ databases">
        <title>The genomes of 5 underutilized Papilionoideae crops provide insights into root nodulation and disease resistanc.</title>
        <authorList>
            <person name="Jiang F."/>
        </authorList>
    </citation>
    <scope>NUCLEOTIDE SEQUENCE [LARGE SCALE GENOMIC DNA]</scope>
    <source>
        <strain evidence="2">JINMINGXINNONG_FW02</strain>
        <tissue evidence="2">Leaves</tissue>
    </source>
</reference>
<evidence type="ECO:0000313" key="2">
    <source>
        <dbReference type="EMBL" id="KAK7378439.1"/>
    </source>
</evidence>
<dbReference type="AlphaFoldDB" id="A0AAN9RND8"/>
<keyword evidence="1" id="KW-0812">Transmembrane</keyword>
<keyword evidence="1" id="KW-0472">Membrane</keyword>
<comment type="caution">
    <text evidence="2">The sequence shown here is derived from an EMBL/GenBank/DDBJ whole genome shotgun (WGS) entry which is preliminary data.</text>
</comment>
<accession>A0AAN9RND8</accession>
<keyword evidence="3" id="KW-1185">Reference proteome</keyword>
<gene>
    <name evidence="2" type="ORF">VNO80_03880</name>
</gene>
<feature type="transmembrane region" description="Helical" evidence="1">
    <location>
        <begin position="215"/>
        <end position="237"/>
    </location>
</feature>
<name>A0AAN9RND8_PHACN</name>
<proteinExistence type="predicted"/>
<dbReference type="EMBL" id="JAYMYR010000002">
    <property type="protein sequence ID" value="KAK7378439.1"/>
    <property type="molecule type" value="Genomic_DNA"/>
</dbReference>
<dbReference type="Proteomes" id="UP001374584">
    <property type="component" value="Unassembled WGS sequence"/>
</dbReference>
<protein>
    <submittedName>
        <fullName evidence="2">Uncharacterized protein</fullName>
    </submittedName>
</protein>